<sequence length="122" mass="14531">MIQPSSSSKGKGKKKIFQNPPSPFSIPCRPNSHPDHPPEVLSLILEKKFHREAMNMMLSYQLDSFRDFRGLFLKPLGLHPNYPFIRPIKFQFTEFPDELKWMLWYLTHLFYIGIEFFIEDLQ</sequence>
<dbReference type="OrthoDB" id="995876at2759"/>
<accession>A0A7J9N148</accession>
<dbReference type="Proteomes" id="UP000593576">
    <property type="component" value="Unassembled WGS sequence"/>
</dbReference>
<proteinExistence type="predicted"/>
<dbReference type="EMBL" id="JABFAF010266901">
    <property type="protein sequence ID" value="MBA0877021.1"/>
    <property type="molecule type" value="Genomic_DNA"/>
</dbReference>
<dbReference type="AlphaFoldDB" id="A0A7J9N148"/>
<protein>
    <submittedName>
        <fullName evidence="2">Uncharacterized protein</fullName>
    </submittedName>
</protein>
<keyword evidence="3" id="KW-1185">Reference proteome</keyword>
<comment type="caution">
    <text evidence="2">The sequence shown here is derived from an EMBL/GenBank/DDBJ whole genome shotgun (WGS) entry which is preliminary data.</text>
</comment>
<feature type="region of interest" description="Disordered" evidence="1">
    <location>
        <begin position="1"/>
        <end position="35"/>
    </location>
</feature>
<reference evidence="2 3" key="1">
    <citation type="journal article" date="2019" name="Genome Biol. Evol.">
        <title>Insights into the evolution of the New World diploid cottons (Gossypium, subgenus Houzingenia) based on genome sequencing.</title>
        <authorList>
            <person name="Grover C.E."/>
            <person name="Arick M.A. 2nd"/>
            <person name="Thrash A."/>
            <person name="Conover J.L."/>
            <person name="Sanders W.S."/>
            <person name="Peterson D.G."/>
            <person name="Frelichowski J.E."/>
            <person name="Scheffler J.A."/>
            <person name="Scheffler B.E."/>
            <person name="Wendel J.F."/>
        </authorList>
    </citation>
    <scope>NUCLEOTIDE SEQUENCE [LARGE SCALE GENOMIC DNA]</scope>
    <source>
        <strain evidence="2">1</strain>
        <tissue evidence="2">Leaf</tissue>
    </source>
</reference>
<gene>
    <name evidence="2" type="ORF">Goshw_029470</name>
</gene>
<organism evidence="2 3">
    <name type="scientific">Gossypium schwendimanii</name>
    <name type="common">Cotton</name>
    <dbReference type="NCBI Taxonomy" id="34291"/>
    <lineage>
        <taxon>Eukaryota</taxon>
        <taxon>Viridiplantae</taxon>
        <taxon>Streptophyta</taxon>
        <taxon>Embryophyta</taxon>
        <taxon>Tracheophyta</taxon>
        <taxon>Spermatophyta</taxon>
        <taxon>Magnoliopsida</taxon>
        <taxon>eudicotyledons</taxon>
        <taxon>Gunneridae</taxon>
        <taxon>Pentapetalae</taxon>
        <taxon>rosids</taxon>
        <taxon>malvids</taxon>
        <taxon>Malvales</taxon>
        <taxon>Malvaceae</taxon>
        <taxon>Malvoideae</taxon>
        <taxon>Gossypium</taxon>
    </lineage>
</organism>
<evidence type="ECO:0000313" key="3">
    <source>
        <dbReference type="Proteomes" id="UP000593576"/>
    </source>
</evidence>
<evidence type="ECO:0000256" key="1">
    <source>
        <dbReference type="SAM" id="MobiDB-lite"/>
    </source>
</evidence>
<name>A0A7J9N148_GOSSC</name>
<evidence type="ECO:0000313" key="2">
    <source>
        <dbReference type="EMBL" id="MBA0877021.1"/>
    </source>
</evidence>